<accession>A0A8C0Q8F4</accession>
<reference evidence="5" key="2">
    <citation type="submission" date="2025-08" db="UniProtKB">
        <authorList>
            <consortium name="Ensembl"/>
        </authorList>
    </citation>
    <scope>IDENTIFICATION</scope>
</reference>
<comment type="subcellular location">
    <subcellularLocation>
        <location evidence="1">Nucleus</location>
    </subcellularLocation>
</comment>
<feature type="compositionally biased region" description="Pro residues" evidence="3">
    <location>
        <begin position="101"/>
        <end position="121"/>
    </location>
</feature>
<dbReference type="AlphaFoldDB" id="A0A8C0Q8F4"/>
<protein>
    <recommendedName>
        <fullName evidence="4">Wbp11/ELF5/Saf1 N-terminal domain-containing protein</fullName>
    </recommendedName>
</protein>
<evidence type="ECO:0000256" key="3">
    <source>
        <dbReference type="SAM" id="MobiDB-lite"/>
    </source>
</evidence>
<evidence type="ECO:0000313" key="5">
    <source>
        <dbReference type="Ensembl" id="ENSCAFP00040006715.1"/>
    </source>
</evidence>
<dbReference type="PANTHER" id="PTHR13361">
    <property type="entry name" value="WW DOMAIN-BINDING PROTEIN 11"/>
    <property type="match status" value="1"/>
</dbReference>
<dbReference type="PANTHER" id="PTHR13361:SF1">
    <property type="entry name" value="WW DOMAIN-BINDING PROTEIN 11"/>
    <property type="match status" value="1"/>
</dbReference>
<keyword evidence="2" id="KW-0539">Nucleus</keyword>
<feature type="domain" description="Wbp11/ELF5/Saf1 N-terminal" evidence="4">
    <location>
        <begin position="12"/>
        <end position="92"/>
    </location>
</feature>
<proteinExistence type="predicted"/>
<feature type="compositionally biased region" description="Pro residues" evidence="3">
    <location>
        <begin position="127"/>
        <end position="147"/>
    </location>
</feature>
<evidence type="ECO:0000259" key="4">
    <source>
        <dbReference type="Pfam" id="PF09429"/>
    </source>
</evidence>
<evidence type="ECO:0000256" key="1">
    <source>
        <dbReference type="ARBA" id="ARBA00004123"/>
    </source>
</evidence>
<evidence type="ECO:0000256" key="2">
    <source>
        <dbReference type="ARBA" id="ARBA00023242"/>
    </source>
</evidence>
<evidence type="ECO:0000313" key="6">
    <source>
        <dbReference type="Proteomes" id="UP000694542"/>
    </source>
</evidence>
<organism evidence="5 6">
    <name type="scientific">Canis lupus familiaris</name>
    <name type="common">Dog</name>
    <name type="synonym">Canis familiaris</name>
    <dbReference type="NCBI Taxonomy" id="9615"/>
    <lineage>
        <taxon>Eukaryota</taxon>
        <taxon>Metazoa</taxon>
        <taxon>Chordata</taxon>
        <taxon>Craniata</taxon>
        <taxon>Vertebrata</taxon>
        <taxon>Euteleostomi</taxon>
        <taxon>Mammalia</taxon>
        <taxon>Eutheria</taxon>
        <taxon>Laurasiatheria</taxon>
        <taxon>Carnivora</taxon>
        <taxon>Caniformia</taxon>
        <taxon>Canidae</taxon>
        <taxon>Canis</taxon>
    </lineage>
</organism>
<sequence length="258" mass="28429">MGRRSTSSTKSGKFMNPTDQARKEARKRELKKNKKQRMMVRAAVLKMKDPKQIIRDMEKLDEMEFNPVQQPQLNEKVLKDKRKKLRETFERILRLYEKENPPGPPTGLPPGPPPGIPPPRPGMMRPPLVPPLGPAPPGLFPPAPLPNPGVLSAPPNLIQRPKADDTSAATIEKKATATISAKPQITNPKAEITRFVPTALRVRRENKGAAAAPQRKSEDDSAVPLAKAAPKSGPSVPVSVQTKDDVYEAFMKEMEGLL</sequence>
<dbReference type="GO" id="GO:0005634">
    <property type="term" value="C:nucleus"/>
    <property type="evidence" value="ECO:0007669"/>
    <property type="project" value="UniProtKB-SubCell"/>
</dbReference>
<dbReference type="GO" id="GO:0006396">
    <property type="term" value="P:RNA processing"/>
    <property type="evidence" value="ECO:0007669"/>
    <property type="project" value="InterPro"/>
</dbReference>
<name>A0A8C0Q8F4_CANLF</name>
<dbReference type="InterPro" id="IPR019007">
    <property type="entry name" value="Wbp11/ELF5/Saf1_N"/>
</dbReference>
<dbReference type="Proteomes" id="UP000694542">
    <property type="component" value="Chromosome 3"/>
</dbReference>
<dbReference type="Pfam" id="PF09429">
    <property type="entry name" value="Wbp11"/>
    <property type="match status" value="1"/>
</dbReference>
<dbReference type="Ensembl" id="ENSCAFT00040007690.1">
    <property type="protein sequence ID" value="ENSCAFP00040006715.1"/>
    <property type="gene ID" value="ENSCAFG00040004023.1"/>
</dbReference>
<reference evidence="5" key="1">
    <citation type="submission" date="2018-10" db="EMBL/GenBank/DDBJ databases">
        <title>De novo assembly of a Great Dane genome.</title>
        <authorList>
            <person name="Kidd J.M."/>
            <person name="Pendleton A.L."/>
            <person name="Shen F."/>
            <person name="Emery S."/>
        </authorList>
    </citation>
    <scope>NUCLEOTIDE SEQUENCE [LARGE SCALE GENOMIC DNA]</scope>
    <source>
        <strain evidence="5">Great Dane</strain>
    </source>
</reference>
<feature type="compositionally biased region" description="Basic residues" evidence="3">
    <location>
        <begin position="28"/>
        <end position="37"/>
    </location>
</feature>
<feature type="region of interest" description="Disordered" evidence="3">
    <location>
        <begin position="95"/>
        <end position="168"/>
    </location>
</feature>
<feature type="region of interest" description="Disordered" evidence="3">
    <location>
        <begin position="1"/>
        <end position="37"/>
    </location>
</feature>
<feature type="compositionally biased region" description="Polar residues" evidence="3">
    <location>
        <begin position="1"/>
        <end position="11"/>
    </location>
</feature>
<feature type="region of interest" description="Disordered" evidence="3">
    <location>
        <begin position="204"/>
        <end position="241"/>
    </location>
</feature>